<sequence>MNIAYLSIGSNIGDRLQHLTEAVRLLHLHDEIEVTGISSVYETEPVGYTNQANFLNLVVRLETSLNPFELLGVCQGIENDLGRVREIRWGPRTVDLDILLYNNDNIESENLTVPHPRMDERAFVLVPLMEIAPNLVGVPIDDGGVIRWRKVEGVEHFLNEGK</sequence>
<evidence type="ECO:0000313" key="10">
    <source>
        <dbReference type="EMBL" id="MDW0118720.1"/>
    </source>
</evidence>
<keyword evidence="11" id="KW-1185">Reference proteome</keyword>
<evidence type="ECO:0000259" key="9">
    <source>
        <dbReference type="PROSITE" id="PS00794"/>
    </source>
</evidence>
<dbReference type="NCBIfam" id="TIGR01498">
    <property type="entry name" value="folK"/>
    <property type="match status" value="1"/>
</dbReference>
<dbReference type="SUPFAM" id="SSF55083">
    <property type="entry name" value="6-hydroxymethyl-7,8-dihydropterin pyrophosphokinase, HPPK"/>
    <property type="match status" value="1"/>
</dbReference>
<evidence type="ECO:0000256" key="7">
    <source>
        <dbReference type="ARBA" id="ARBA00022840"/>
    </source>
</evidence>
<accession>A0AAW9AEX2</accession>
<keyword evidence="5" id="KW-0547">Nucleotide-binding</keyword>
<dbReference type="PROSITE" id="PS00794">
    <property type="entry name" value="HPPK"/>
    <property type="match status" value="1"/>
</dbReference>
<evidence type="ECO:0000313" key="11">
    <source>
        <dbReference type="Proteomes" id="UP001271648"/>
    </source>
</evidence>
<dbReference type="PANTHER" id="PTHR43071:SF1">
    <property type="entry name" value="2-AMINO-4-HYDROXY-6-HYDROXYMETHYLDIHYDROPTERIDINE PYROPHOSPHOKINASE"/>
    <property type="match status" value="1"/>
</dbReference>
<dbReference type="CDD" id="cd00483">
    <property type="entry name" value="HPPK"/>
    <property type="match status" value="1"/>
</dbReference>
<evidence type="ECO:0000256" key="5">
    <source>
        <dbReference type="ARBA" id="ARBA00022741"/>
    </source>
</evidence>
<keyword evidence="4 10" id="KW-0808">Transferase</keyword>
<dbReference type="EMBL" id="JAUBDJ010000016">
    <property type="protein sequence ID" value="MDW0118720.1"/>
    <property type="molecule type" value="Genomic_DNA"/>
</dbReference>
<dbReference type="PANTHER" id="PTHR43071">
    <property type="entry name" value="2-AMINO-4-HYDROXY-6-HYDROXYMETHYLDIHYDROPTERIDINE PYROPHOSPHOKINASE"/>
    <property type="match status" value="1"/>
</dbReference>
<feature type="domain" description="7,8-dihydro-6-hydroxymethylpterin-pyrophosphokinase" evidence="9">
    <location>
        <begin position="88"/>
        <end position="99"/>
    </location>
</feature>
<dbReference type="Pfam" id="PF01288">
    <property type="entry name" value="HPPK"/>
    <property type="match status" value="1"/>
</dbReference>
<comment type="pathway">
    <text evidence="2">Cofactor biosynthesis; tetrahydrofolate biosynthesis; 2-amino-4-hydroxy-6-hydroxymethyl-7,8-dihydropteridine diphosphate from 7,8-dihydroneopterin triphosphate: step 4/4.</text>
</comment>
<organism evidence="10 11">
    <name type="scientific">Sporosarcina thermotolerans</name>
    <dbReference type="NCBI Taxonomy" id="633404"/>
    <lineage>
        <taxon>Bacteria</taxon>
        <taxon>Bacillati</taxon>
        <taxon>Bacillota</taxon>
        <taxon>Bacilli</taxon>
        <taxon>Bacillales</taxon>
        <taxon>Caryophanaceae</taxon>
        <taxon>Sporosarcina</taxon>
    </lineage>
</organism>
<name>A0AAW9AEX2_9BACL</name>
<evidence type="ECO:0000256" key="6">
    <source>
        <dbReference type="ARBA" id="ARBA00022777"/>
    </source>
</evidence>
<evidence type="ECO:0000256" key="4">
    <source>
        <dbReference type="ARBA" id="ARBA00022679"/>
    </source>
</evidence>
<evidence type="ECO:0000256" key="8">
    <source>
        <dbReference type="ARBA" id="ARBA00022909"/>
    </source>
</evidence>
<reference evidence="10 11" key="1">
    <citation type="submission" date="2023-06" db="EMBL/GenBank/DDBJ databases">
        <title>Sporosarcina sp. nov., isolated from Korean traditional fermented seafood 'Jeotgal'.</title>
        <authorList>
            <person name="Yang A.I."/>
            <person name="Shin N.-R."/>
        </authorList>
    </citation>
    <scope>NUCLEOTIDE SEQUENCE [LARGE SCALE GENOMIC DNA]</scope>
    <source>
        <strain evidence="10 11">KCTC43456</strain>
    </source>
</reference>
<dbReference type="InterPro" id="IPR035907">
    <property type="entry name" value="Hppk_sf"/>
</dbReference>
<dbReference type="GO" id="GO:0046656">
    <property type="term" value="P:folic acid biosynthetic process"/>
    <property type="evidence" value="ECO:0007669"/>
    <property type="project" value="UniProtKB-KW"/>
</dbReference>
<dbReference type="GO" id="GO:0005524">
    <property type="term" value="F:ATP binding"/>
    <property type="evidence" value="ECO:0007669"/>
    <property type="project" value="UniProtKB-KW"/>
</dbReference>
<dbReference type="AlphaFoldDB" id="A0AAW9AEX2"/>
<proteinExistence type="predicted"/>
<keyword evidence="8" id="KW-0289">Folate biosynthesis</keyword>
<dbReference type="Proteomes" id="UP001271648">
    <property type="component" value="Unassembled WGS sequence"/>
</dbReference>
<dbReference type="GO" id="GO:0016301">
    <property type="term" value="F:kinase activity"/>
    <property type="evidence" value="ECO:0007669"/>
    <property type="project" value="UniProtKB-KW"/>
</dbReference>
<protein>
    <recommendedName>
        <fullName evidence="3">2-amino-4-hydroxy-6-hydroxymethyldihydropteridine diphosphokinase</fullName>
        <ecNumber evidence="3">2.7.6.3</ecNumber>
    </recommendedName>
</protein>
<dbReference type="GO" id="GO:0003848">
    <property type="term" value="F:2-amino-4-hydroxy-6-hydroxymethyldihydropteridine diphosphokinase activity"/>
    <property type="evidence" value="ECO:0007669"/>
    <property type="project" value="UniProtKB-EC"/>
</dbReference>
<dbReference type="InterPro" id="IPR000550">
    <property type="entry name" value="Hppk"/>
</dbReference>
<comment type="caution">
    <text evidence="10">The sequence shown here is derived from an EMBL/GenBank/DDBJ whole genome shotgun (WGS) entry which is preliminary data.</text>
</comment>
<keyword evidence="7" id="KW-0067">ATP-binding</keyword>
<evidence type="ECO:0000256" key="3">
    <source>
        <dbReference type="ARBA" id="ARBA00013253"/>
    </source>
</evidence>
<comment type="catalytic activity">
    <reaction evidence="1">
        <text>6-hydroxymethyl-7,8-dihydropterin + ATP = (7,8-dihydropterin-6-yl)methyl diphosphate + AMP + H(+)</text>
        <dbReference type="Rhea" id="RHEA:11412"/>
        <dbReference type="ChEBI" id="CHEBI:15378"/>
        <dbReference type="ChEBI" id="CHEBI:30616"/>
        <dbReference type="ChEBI" id="CHEBI:44841"/>
        <dbReference type="ChEBI" id="CHEBI:72950"/>
        <dbReference type="ChEBI" id="CHEBI:456215"/>
        <dbReference type="EC" id="2.7.6.3"/>
    </reaction>
</comment>
<dbReference type="RefSeq" id="WP_283733355.1">
    <property type="nucleotide sequence ID" value="NZ_CP125968.1"/>
</dbReference>
<keyword evidence="6" id="KW-0418">Kinase</keyword>
<dbReference type="Gene3D" id="3.30.70.560">
    <property type="entry name" value="7,8-Dihydro-6-hydroxymethylpterin-pyrophosphokinase HPPK"/>
    <property type="match status" value="1"/>
</dbReference>
<evidence type="ECO:0000256" key="2">
    <source>
        <dbReference type="ARBA" id="ARBA00005051"/>
    </source>
</evidence>
<gene>
    <name evidence="10" type="primary">folK</name>
    <name evidence="10" type="ORF">QTL97_17490</name>
</gene>
<evidence type="ECO:0000256" key="1">
    <source>
        <dbReference type="ARBA" id="ARBA00000198"/>
    </source>
</evidence>
<dbReference type="EC" id="2.7.6.3" evidence="3"/>